<comment type="subcellular location">
    <subcellularLocation>
        <location evidence="1">Cell membrane</location>
        <topology evidence="1">Multi-pass membrane protein</topology>
    </subcellularLocation>
</comment>
<proteinExistence type="predicted"/>
<feature type="domain" description="Cardiolipin synthase N-terminal" evidence="6">
    <location>
        <begin position="26"/>
        <end position="69"/>
    </location>
</feature>
<keyword evidence="4" id="KW-1133">Transmembrane helix</keyword>
<evidence type="ECO:0000256" key="4">
    <source>
        <dbReference type="ARBA" id="ARBA00022989"/>
    </source>
</evidence>
<evidence type="ECO:0000256" key="5">
    <source>
        <dbReference type="ARBA" id="ARBA00023136"/>
    </source>
</evidence>
<protein>
    <recommendedName>
        <fullName evidence="6">Cardiolipin synthase N-terminal domain-containing protein</fullName>
    </recommendedName>
</protein>
<reference evidence="7" key="1">
    <citation type="submission" date="2015-08" db="EMBL/GenBank/DDBJ databases">
        <authorList>
            <person name="Babu N.S."/>
            <person name="Beckwith C.J."/>
            <person name="Beseler K.G."/>
            <person name="Brison A."/>
            <person name="Carone J.V."/>
            <person name="Caskin T.P."/>
            <person name="Diamond M."/>
            <person name="Durham M.E."/>
            <person name="Foxe J.M."/>
            <person name="Go M."/>
            <person name="Henderson B.A."/>
            <person name="Jones I.B."/>
            <person name="McGettigan J.A."/>
            <person name="Micheletti S.J."/>
            <person name="Nasrallah M.E."/>
            <person name="Ortiz D."/>
            <person name="Piller C.R."/>
            <person name="Privatt S.R."/>
            <person name="Schneider S.L."/>
            <person name="Sharp S."/>
            <person name="Smith T.C."/>
            <person name="Stanton J.D."/>
            <person name="Ullery H.E."/>
            <person name="Wilson R.J."/>
            <person name="Serrano M.G."/>
            <person name="Buck G."/>
            <person name="Lee V."/>
            <person name="Wang Y."/>
            <person name="Carvalho R."/>
            <person name="Voegtly L."/>
            <person name="Shi R."/>
            <person name="Duckworth R."/>
            <person name="Johnson A."/>
            <person name="Loviza R."/>
            <person name="Walstead R."/>
            <person name="Shah Z."/>
            <person name="Kiflezghi M."/>
            <person name="Wade K."/>
            <person name="Ball S.L."/>
            <person name="Bradley K.W."/>
            <person name="Asai D.J."/>
            <person name="Bowman C.A."/>
            <person name="Russell D.A."/>
            <person name="Pope W.H."/>
            <person name="Jacobs-Sera D."/>
            <person name="Hendrix R.W."/>
            <person name="Hatfull G.F."/>
        </authorList>
    </citation>
    <scope>NUCLEOTIDE SEQUENCE</scope>
</reference>
<evidence type="ECO:0000313" key="7">
    <source>
        <dbReference type="EMBL" id="CUR60335.1"/>
    </source>
</evidence>
<dbReference type="GO" id="GO:0005886">
    <property type="term" value="C:plasma membrane"/>
    <property type="evidence" value="ECO:0007669"/>
    <property type="project" value="UniProtKB-SubCell"/>
</dbReference>
<dbReference type="Pfam" id="PF13396">
    <property type="entry name" value="PLDc_N"/>
    <property type="match status" value="1"/>
</dbReference>
<evidence type="ECO:0000256" key="2">
    <source>
        <dbReference type="ARBA" id="ARBA00022475"/>
    </source>
</evidence>
<accession>A0A2P2CE96</accession>
<keyword evidence="5" id="KW-0472">Membrane</keyword>
<evidence type="ECO:0000256" key="1">
    <source>
        <dbReference type="ARBA" id="ARBA00004651"/>
    </source>
</evidence>
<keyword evidence="2" id="KW-1003">Cell membrane</keyword>
<organism evidence="7">
    <name type="scientific">metagenome</name>
    <dbReference type="NCBI Taxonomy" id="256318"/>
    <lineage>
        <taxon>unclassified sequences</taxon>
        <taxon>metagenomes</taxon>
    </lineage>
</organism>
<dbReference type="InterPro" id="IPR027379">
    <property type="entry name" value="CLS_N"/>
</dbReference>
<sequence length="71" mass="7839">MAKKSWSDMTPTQKKVVVVAGIAEVALTTWCLRDLKQRPAALVRGPKALWAPALSVQPVGPIAYLVWGRRR</sequence>
<dbReference type="AlphaFoldDB" id="A0A2P2CE96"/>
<evidence type="ECO:0000259" key="6">
    <source>
        <dbReference type="Pfam" id="PF13396"/>
    </source>
</evidence>
<keyword evidence="3" id="KW-0812">Transmembrane</keyword>
<gene>
    <name evidence="7" type="ORF">NOCA1210044</name>
</gene>
<name>A0A2P2CE96_9ZZZZ</name>
<dbReference type="EMBL" id="CZKB01000014">
    <property type="protein sequence ID" value="CUR60335.1"/>
    <property type="molecule type" value="Genomic_DNA"/>
</dbReference>
<evidence type="ECO:0000256" key="3">
    <source>
        <dbReference type="ARBA" id="ARBA00022692"/>
    </source>
</evidence>